<dbReference type="Gene3D" id="3.40.50.1820">
    <property type="entry name" value="alpha/beta hydrolase"/>
    <property type="match status" value="1"/>
</dbReference>
<name>A0ABU3BGM5_9FLAO</name>
<dbReference type="Proteomes" id="UP001250662">
    <property type="component" value="Unassembled WGS sequence"/>
</dbReference>
<dbReference type="RefSeq" id="WP_311387441.1">
    <property type="nucleotide sequence ID" value="NZ_JAVRHU010000002.1"/>
</dbReference>
<dbReference type="InterPro" id="IPR029058">
    <property type="entry name" value="AB_hydrolase_fold"/>
</dbReference>
<gene>
    <name evidence="2" type="ORF">RM520_06775</name>
</gene>
<organism evidence="2 3">
    <name type="scientific">Croceitalea vernalis</name>
    <dbReference type="NCBI Taxonomy" id="3075599"/>
    <lineage>
        <taxon>Bacteria</taxon>
        <taxon>Pseudomonadati</taxon>
        <taxon>Bacteroidota</taxon>
        <taxon>Flavobacteriia</taxon>
        <taxon>Flavobacteriales</taxon>
        <taxon>Flavobacteriaceae</taxon>
        <taxon>Croceitalea</taxon>
    </lineage>
</organism>
<proteinExistence type="predicted"/>
<sequence>MALNKHQVSYVHKNSFETLNELNEETKNVWFVFHGMGYLSRYFLKHFKNLNPKENFIICPQAPSKYYLKDDFKHVGASWLTKEDTTQETENLLSYLDAVYDSIKIPSNINLILFGFSQGVSIAMRWMIFKQINCSKLVLYAGGIPNEINAKQVEFIDAKKTRITFIYGNTDKYLNETRLKFEREKIELLFGENAEIINFEGGHEIRPELLKNLLN</sequence>
<dbReference type="EMBL" id="JAVRHU010000002">
    <property type="protein sequence ID" value="MDT0621319.1"/>
    <property type="molecule type" value="Genomic_DNA"/>
</dbReference>
<evidence type="ECO:0000313" key="2">
    <source>
        <dbReference type="EMBL" id="MDT0621319.1"/>
    </source>
</evidence>
<evidence type="ECO:0000313" key="3">
    <source>
        <dbReference type="Proteomes" id="UP001250662"/>
    </source>
</evidence>
<protein>
    <submittedName>
        <fullName evidence="2">Esterase</fullName>
    </submittedName>
</protein>
<evidence type="ECO:0000259" key="1">
    <source>
        <dbReference type="Pfam" id="PF02230"/>
    </source>
</evidence>
<feature type="domain" description="Phospholipase/carboxylesterase/thioesterase" evidence="1">
    <location>
        <begin position="24"/>
        <end position="213"/>
    </location>
</feature>
<reference evidence="2 3" key="1">
    <citation type="submission" date="2023-09" db="EMBL/GenBank/DDBJ databases">
        <authorList>
            <person name="Rey-Velasco X."/>
        </authorList>
    </citation>
    <scope>NUCLEOTIDE SEQUENCE [LARGE SCALE GENOMIC DNA]</scope>
    <source>
        <strain evidence="2 3">P007</strain>
    </source>
</reference>
<accession>A0ABU3BGM5</accession>
<keyword evidence="3" id="KW-1185">Reference proteome</keyword>
<dbReference type="Pfam" id="PF02230">
    <property type="entry name" value="Abhydrolase_2"/>
    <property type="match status" value="1"/>
</dbReference>
<comment type="caution">
    <text evidence="2">The sequence shown here is derived from an EMBL/GenBank/DDBJ whole genome shotgun (WGS) entry which is preliminary data.</text>
</comment>
<dbReference type="InterPro" id="IPR003140">
    <property type="entry name" value="PLipase/COase/thioEstase"/>
</dbReference>
<dbReference type="SUPFAM" id="SSF53474">
    <property type="entry name" value="alpha/beta-Hydrolases"/>
    <property type="match status" value="1"/>
</dbReference>